<proteinExistence type="predicted"/>
<sequence>MITGKAFTVSTNKISLAGKDVKISATKLSLGGADSAKLTSSGATTISGTPVQLNGPGLFAGRVTELAPATITTGAALVLVGGASFPLPVERQADGSIRVGDHIVVQPGSGRYPEFQAQVMRDLGIMASTPSGLARLNNIQNNPAGHNVTIREYSASEAAIYGPNNSLCYPGSAAGNLGYDASGNPVPGAGAGSTISYNPEIQLGPSDRPEPPDATLFHEMGHAEHVAYGTFRQGESMGGGWDNREEWQTIQGGVNRPGSDITVPGVASSPAENDYLGDRNYPYRRTDHGVGYSNPDGTPISP</sequence>
<dbReference type="EMBL" id="CP012673">
    <property type="protein sequence ID" value="AUX39729.1"/>
    <property type="molecule type" value="Genomic_DNA"/>
</dbReference>
<dbReference type="AlphaFoldDB" id="A0A2L0EKC4"/>
<organism evidence="2 3">
    <name type="scientific">Sorangium cellulosum</name>
    <name type="common">Polyangium cellulosum</name>
    <dbReference type="NCBI Taxonomy" id="56"/>
    <lineage>
        <taxon>Bacteria</taxon>
        <taxon>Pseudomonadati</taxon>
        <taxon>Myxococcota</taxon>
        <taxon>Polyangia</taxon>
        <taxon>Polyangiales</taxon>
        <taxon>Polyangiaceae</taxon>
        <taxon>Sorangium</taxon>
    </lineage>
</organism>
<evidence type="ECO:0000313" key="2">
    <source>
        <dbReference type="EMBL" id="AUX39729.1"/>
    </source>
</evidence>
<evidence type="ECO:0000313" key="3">
    <source>
        <dbReference type="Proteomes" id="UP000238348"/>
    </source>
</evidence>
<name>A0A2L0EKC4_SORCE</name>
<gene>
    <name evidence="2" type="ORF">SOCE26_011240</name>
</gene>
<protein>
    <submittedName>
        <fullName evidence="2">Uncharacterized protein</fullName>
    </submittedName>
</protein>
<dbReference type="InterPro" id="IPR028208">
    <property type="entry name" value="Effector_pro_NleD-like"/>
</dbReference>
<dbReference type="Pfam" id="PF14891">
    <property type="entry name" value="Peptidase_M91"/>
    <property type="match status" value="1"/>
</dbReference>
<reference evidence="2 3" key="1">
    <citation type="submission" date="2015-09" db="EMBL/GenBank/DDBJ databases">
        <title>Sorangium comparison.</title>
        <authorList>
            <person name="Zaburannyi N."/>
            <person name="Bunk B."/>
            <person name="Overmann J."/>
            <person name="Mueller R."/>
        </authorList>
    </citation>
    <scope>NUCLEOTIDE SEQUENCE [LARGE SCALE GENOMIC DNA]</scope>
    <source>
        <strain evidence="2 3">So ce26</strain>
    </source>
</reference>
<evidence type="ECO:0000256" key="1">
    <source>
        <dbReference type="SAM" id="MobiDB-lite"/>
    </source>
</evidence>
<accession>A0A2L0EKC4</accession>
<feature type="region of interest" description="Disordered" evidence="1">
    <location>
        <begin position="252"/>
        <end position="302"/>
    </location>
</feature>
<dbReference type="Proteomes" id="UP000238348">
    <property type="component" value="Chromosome"/>
</dbReference>
<dbReference type="RefSeq" id="WP_159396679.1">
    <property type="nucleotide sequence ID" value="NZ_CP012673.1"/>
</dbReference>